<dbReference type="GO" id="GO:0046930">
    <property type="term" value="C:pore complex"/>
    <property type="evidence" value="ECO:0007669"/>
    <property type="project" value="UniProtKB-KW"/>
</dbReference>
<sequence length="298" mass="31942">MQSKTLGYFFLLFAQIFKNFYVSKSVLSHSNIDQSLNADLLTKDYNYEKKFTFTALSAAGLGLTATGVKLDDMFIGDISTKYRSGKTIVDVKVDTHSNVSTTVTIDEVISGAKASFSFKIPDQNSGKLDVQYANNHVAINSSVGMNTTPLLELAAATVIKELSLGGEVAFDSVSATFTKCNAGIGINKQEFSASLILANKGDTLKASYVHFLNPHKSSAVAAEMVHRLKTSDNSFTIGASHALDPLTTIKGRLSNDGKVAVLSQREWRPKSLVTFSAEFDPKAAAAASRVGLALALHS</sequence>
<dbReference type="EMBL" id="KZ451980">
    <property type="protein sequence ID" value="PKA55000.1"/>
    <property type="molecule type" value="Genomic_DNA"/>
</dbReference>
<dbReference type="Gene3D" id="2.40.160.10">
    <property type="entry name" value="Porin"/>
    <property type="match status" value="1"/>
</dbReference>
<keyword evidence="6" id="KW-0406">Ion transport</keyword>
<dbReference type="FunFam" id="2.40.160.10:FF:000003">
    <property type="entry name" value="Outer mitochondrial membrane protein porin"/>
    <property type="match status" value="1"/>
</dbReference>
<keyword evidence="3" id="KW-0813">Transport</keyword>
<name>A0A2I0AHH6_9ASPA</name>
<comment type="similarity">
    <text evidence="2">Belongs to the eukaryotic mitochondrial porin (TC 1.B.8.1) family.</text>
</comment>
<keyword evidence="5" id="KW-0812">Transmembrane</keyword>
<keyword evidence="10" id="KW-1185">Reference proteome</keyword>
<reference evidence="9 10" key="1">
    <citation type="journal article" date="2017" name="Nature">
        <title>The Apostasia genome and the evolution of orchids.</title>
        <authorList>
            <person name="Zhang G.Q."/>
            <person name="Liu K.W."/>
            <person name="Li Z."/>
            <person name="Lohaus R."/>
            <person name="Hsiao Y.Y."/>
            <person name="Niu S.C."/>
            <person name="Wang J.Y."/>
            <person name="Lin Y.C."/>
            <person name="Xu Q."/>
            <person name="Chen L.J."/>
            <person name="Yoshida K."/>
            <person name="Fujiwara S."/>
            <person name="Wang Z.W."/>
            <person name="Zhang Y.Q."/>
            <person name="Mitsuda N."/>
            <person name="Wang M."/>
            <person name="Liu G.H."/>
            <person name="Pecoraro L."/>
            <person name="Huang H.X."/>
            <person name="Xiao X.J."/>
            <person name="Lin M."/>
            <person name="Wu X.Y."/>
            <person name="Wu W.L."/>
            <person name="Chen Y.Y."/>
            <person name="Chang S.B."/>
            <person name="Sakamoto S."/>
            <person name="Ohme-Takagi M."/>
            <person name="Yagi M."/>
            <person name="Zeng S.J."/>
            <person name="Shen C.Y."/>
            <person name="Yeh C.M."/>
            <person name="Luo Y.B."/>
            <person name="Tsai W.C."/>
            <person name="Van de Peer Y."/>
            <person name="Liu Z.J."/>
        </authorList>
    </citation>
    <scope>NUCLEOTIDE SEQUENCE [LARGE SCALE GENOMIC DNA]</scope>
    <source>
        <strain evidence="10">cv. Shenzhen</strain>
        <tissue evidence="9">Stem</tissue>
    </source>
</reference>
<evidence type="ECO:0000313" key="9">
    <source>
        <dbReference type="EMBL" id="PKA55000.1"/>
    </source>
</evidence>
<evidence type="ECO:0000256" key="5">
    <source>
        <dbReference type="ARBA" id="ARBA00022692"/>
    </source>
</evidence>
<dbReference type="InterPro" id="IPR001925">
    <property type="entry name" value="Porin_Euk"/>
</dbReference>
<evidence type="ECO:0000256" key="2">
    <source>
        <dbReference type="ARBA" id="ARBA00009624"/>
    </source>
</evidence>
<evidence type="ECO:0000256" key="3">
    <source>
        <dbReference type="ARBA" id="ARBA00022448"/>
    </source>
</evidence>
<organism evidence="9 10">
    <name type="scientific">Apostasia shenzhenica</name>
    <dbReference type="NCBI Taxonomy" id="1088818"/>
    <lineage>
        <taxon>Eukaryota</taxon>
        <taxon>Viridiplantae</taxon>
        <taxon>Streptophyta</taxon>
        <taxon>Embryophyta</taxon>
        <taxon>Tracheophyta</taxon>
        <taxon>Spermatophyta</taxon>
        <taxon>Magnoliopsida</taxon>
        <taxon>Liliopsida</taxon>
        <taxon>Asparagales</taxon>
        <taxon>Orchidaceae</taxon>
        <taxon>Apostasioideae</taxon>
        <taxon>Apostasia</taxon>
    </lineage>
</organism>
<keyword evidence="8" id="KW-0472">Membrane</keyword>
<dbReference type="InterPro" id="IPR027246">
    <property type="entry name" value="Porin_Euk/Tom40"/>
</dbReference>
<dbReference type="GO" id="GO:0008308">
    <property type="term" value="F:voltage-gated monoatomic anion channel activity"/>
    <property type="evidence" value="ECO:0007669"/>
    <property type="project" value="InterPro"/>
</dbReference>
<protein>
    <submittedName>
        <fullName evidence="9">Mitochondrial outer membrane protein porin 6</fullName>
    </submittedName>
</protein>
<dbReference type="CDD" id="cd07306">
    <property type="entry name" value="Porin3_VDAC"/>
    <property type="match status" value="1"/>
</dbReference>
<keyword evidence="7" id="KW-0626">Porin</keyword>
<dbReference type="GO" id="GO:0005741">
    <property type="term" value="C:mitochondrial outer membrane"/>
    <property type="evidence" value="ECO:0007669"/>
    <property type="project" value="InterPro"/>
</dbReference>
<evidence type="ECO:0000256" key="1">
    <source>
        <dbReference type="ARBA" id="ARBA00004370"/>
    </source>
</evidence>
<evidence type="ECO:0000256" key="7">
    <source>
        <dbReference type="ARBA" id="ARBA00023114"/>
    </source>
</evidence>
<proteinExistence type="inferred from homology"/>
<evidence type="ECO:0000256" key="8">
    <source>
        <dbReference type="ARBA" id="ARBA00023136"/>
    </source>
</evidence>
<evidence type="ECO:0000256" key="4">
    <source>
        <dbReference type="ARBA" id="ARBA00022452"/>
    </source>
</evidence>
<accession>A0A2I0AHH6</accession>
<dbReference type="AlphaFoldDB" id="A0A2I0AHH6"/>
<dbReference type="GO" id="GO:0015288">
    <property type="term" value="F:porin activity"/>
    <property type="evidence" value="ECO:0007669"/>
    <property type="project" value="UniProtKB-KW"/>
</dbReference>
<dbReference type="Pfam" id="PF01459">
    <property type="entry name" value="Porin_3"/>
    <property type="match status" value="1"/>
</dbReference>
<keyword evidence="4" id="KW-1134">Transmembrane beta strand</keyword>
<evidence type="ECO:0000256" key="6">
    <source>
        <dbReference type="ARBA" id="ARBA00023065"/>
    </source>
</evidence>
<dbReference type="PANTHER" id="PTHR11743:SF27">
    <property type="entry name" value="MITOCHONDRIAL OUTER MEMBRANE PROTEIN PORIN 4"/>
    <property type="match status" value="1"/>
</dbReference>
<dbReference type="PANTHER" id="PTHR11743">
    <property type="entry name" value="VOLTAGE-DEPENDENT ANION-SELECTIVE CHANNEL"/>
    <property type="match status" value="1"/>
</dbReference>
<gene>
    <name evidence="9" type="primary">VDAC6</name>
    <name evidence="9" type="ORF">AXF42_Ash003637</name>
</gene>
<dbReference type="STRING" id="1088818.A0A2I0AHH6"/>
<dbReference type="Proteomes" id="UP000236161">
    <property type="component" value="Unassembled WGS sequence"/>
</dbReference>
<dbReference type="OrthoDB" id="7827681at2759"/>
<dbReference type="InterPro" id="IPR023614">
    <property type="entry name" value="Porin_dom_sf"/>
</dbReference>
<comment type="subcellular location">
    <subcellularLocation>
        <location evidence="1">Membrane</location>
    </subcellularLocation>
</comment>
<evidence type="ECO:0000313" key="10">
    <source>
        <dbReference type="Proteomes" id="UP000236161"/>
    </source>
</evidence>